<organism evidence="3 4">
    <name type="scientific">Arthrobacter hankyongi</name>
    <dbReference type="NCBI Taxonomy" id="2904801"/>
    <lineage>
        <taxon>Bacteria</taxon>
        <taxon>Bacillati</taxon>
        <taxon>Actinomycetota</taxon>
        <taxon>Actinomycetes</taxon>
        <taxon>Micrococcales</taxon>
        <taxon>Micrococcaceae</taxon>
        <taxon>Arthrobacter</taxon>
    </lineage>
</organism>
<accession>A0ABS9LCZ2</accession>
<keyword evidence="2" id="KW-0472">Membrane</keyword>
<keyword evidence="2" id="KW-1133">Transmembrane helix</keyword>
<feature type="compositionally biased region" description="Basic and acidic residues" evidence="1">
    <location>
        <begin position="220"/>
        <end position="231"/>
    </location>
</feature>
<keyword evidence="4" id="KW-1185">Reference proteome</keyword>
<evidence type="ECO:0000256" key="2">
    <source>
        <dbReference type="SAM" id="Phobius"/>
    </source>
</evidence>
<evidence type="ECO:0000313" key="3">
    <source>
        <dbReference type="EMBL" id="MCG2624556.1"/>
    </source>
</evidence>
<feature type="compositionally biased region" description="Basic and acidic residues" evidence="1">
    <location>
        <begin position="196"/>
        <end position="213"/>
    </location>
</feature>
<sequence>MPEPDELFGGRDREEPDSPQLRGALAAIRDLGRGPVPEASAAVAAFFVDRPVSRAPRRRRQRNFLAGVLVAASMGLGAGAVAAASGGFHFSVQAGADGTADFGRPGISSTALPTVTATPSPETTAAAAASPAATAPASVAAPAPTAAPASVPPAPPAGHRRQQTVPEQTKAPAKRPQAEAGPKQARTPAPKANQRALDRAGRGWQKVREDAHDRRGKAGRGLDKAGHGLVDSVREALTRLRGEDSDRQ</sequence>
<keyword evidence="2" id="KW-0812">Transmembrane</keyword>
<protein>
    <submittedName>
        <fullName evidence="3">Uncharacterized protein</fullName>
    </submittedName>
</protein>
<dbReference type="EMBL" id="JAKLTQ010000027">
    <property type="protein sequence ID" value="MCG2624556.1"/>
    <property type="molecule type" value="Genomic_DNA"/>
</dbReference>
<name>A0ABS9LCZ2_9MICC</name>
<gene>
    <name evidence="3" type="ORF">LVY72_21945</name>
</gene>
<feature type="transmembrane region" description="Helical" evidence="2">
    <location>
        <begin position="64"/>
        <end position="84"/>
    </location>
</feature>
<evidence type="ECO:0000256" key="1">
    <source>
        <dbReference type="SAM" id="MobiDB-lite"/>
    </source>
</evidence>
<feature type="region of interest" description="Disordered" evidence="1">
    <location>
        <begin position="111"/>
        <end position="231"/>
    </location>
</feature>
<dbReference type="Proteomes" id="UP001165368">
    <property type="component" value="Unassembled WGS sequence"/>
</dbReference>
<feature type="compositionally biased region" description="Low complexity" evidence="1">
    <location>
        <begin position="113"/>
        <end position="149"/>
    </location>
</feature>
<proteinExistence type="predicted"/>
<dbReference type="RefSeq" id="WP_237826608.1">
    <property type="nucleotide sequence ID" value="NZ_JAKLTQ010000027.1"/>
</dbReference>
<reference evidence="3" key="1">
    <citation type="submission" date="2022-01" db="EMBL/GenBank/DDBJ databases">
        <authorList>
            <person name="Jo J.-H."/>
            <person name="Im W.-T."/>
        </authorList>
    </citation>
    <scope>NUCLEOTIDE SEQUENCE</scope>
    <source>
        <strain evidence="3">I2-34</strain>
    </source>
</reference>
<evidence type="ECO:0000313" key="4">
    <source>
        <dbReference type="Proteomes" id="UP001165368"/>
    </source>
</evidence>
<comment type="caution">
    <text evidence="3">The sequence shown here is derived from an EMBL/GenBank/DDBJ whole genome shotgun (WGS) entry which is preliminary data.</text>
</comment>